<proteinExistence type="predicted"/>
<dbReference type="EMBL" id="CACRZD030000188">
    <property type="protein sequence ID" value="CAA6674965.1"/>
    <property type="molecule type" value="Genomic_DNA"/>
</dbReference>
<evidence type="ECO:0000256" key="1">
    <source>
        <dbReference type="SAM" id="MobiDB-lite"/>
    </source>
</evidence>
<evidence type="ECO:0000313" key="3">
    <source>
        <dbReference type="Proteomes" id="UP001189122"/>
    </source>
</evidence>
<feature type="region of interest" description="Disordered" evidence="1">
    <location>
        <begin position="1"/>
        <end position="48"/>
    </location>
</feature>
<name>A0ABN7EBB0_SPIIN</name>
<keyword evidence="3" id="KW-1185">Reference proteome</keyword>
<comment type="caution">
    <text evidence="2">The sequence shown here is derived from an EMBL/GenBank/DDBJ whole genome shotgun (WGS) entry which is preliminary data.</text>
</comment>
<dbReference type="Proteomes" id="UP001189122">
    <property type="component" value="Unassembled WGS sequence"/>
</dbReference>
<gene>
    <name evidence="2" type="ORF">SI7747_UN021323</name>
</gene>
<protein>
    <submittedName>
        <fullName evidence="2">Uncharacterized protein</fullName>
    </submittedName>
</protein>
<evidence type="ECO:0000313" key="2">
    <source>
        <dbReference type="EMBL" id="CAA6674965.1"/>
    </source>
</evidence>
<accession>A0ABN7EBB0</accession>
<organism evidence="2 3">
    <name type="scientific">Spirodela intermedia</name>
    <name type="common">Intermediate duckweed</name>
    <dbReference type="NCBI Taxonomy" id="51605"/>
    <lineage>
        <taxon>Eukaryota</taxon>
        <taxon>Viridiplantae</taxon>
        <taxon>Streptophyta</taxon>
        <taxon>Embryophyta</taxon>
        <taxon>Tracheophyta</taxon>
        <taxon>Spermatophyta</taxon>
        <taxon>Magnoliopsida</taxon>
        <taxon>Liliopsida</taxon>
        <taxon>Araceae</taxon>
        <taxon>Lemnoideae</taxon>
        <taxon>Spirodela</taxon>
    </lineage>
</organism>
<reference evidence="3" key="1">
    <citation type="journal article" date="2020" name="Sci. Rep.">
        <title>Chromosome-scale genome assembly for the duckweed Spirodela intermedia, integrating cytogenetic maps, PacBio and Oxford Nanopore libraries.</title>
        <authorList>
            <person name="Hoang P.T.N."/>
            <person name="Fiebig A."/>
            <person name="Novak P."/>
            <person name="Macas J."/>
            <person name="Cao H.X."/>
            <person name="Stepanenko A."/>
            <person name="Chen G."/>
            <person name="Borisjuk N."/>
            <person name="Scholz U."/>
            <person name="Schubert I."/>
        </authorList>
    </citation>
    <scope>NUCLEOTIDE SEQUENCE [LARGE SCALE GENOMIC DNA]</scope>
</reference>
<sequence>MLRRNLPSEAGNMLSSALVRGRPGSRPESQMLCWRSPRGSGSRRFRPC</sequence>